<dbReference type="EMBL" id="ML121544">
    <property type="protein sequence ID" value="RPB23709.1"/>
    <property type="molecule type" value="Genomic_DNA"/>
</dbReference>
<dbReference type="InParanoid" id="A0A3N4LQA6"/>
<dbReference type="AlphaFoldDB" id="A0A3N4LQA6"/>
<proteinExistence type="predicted"/>
<dbReference type="InterPro" id="IPR036412">
    <property type="entry name" value="HAD-like_sf"/>
</dbReference>
<evidence type="ECO:0000313" key="2">
    <source>
        <dbReference type="Proteomes" id="UP000267821"/>
    </source>
</evidence>
<evidence type="ECO:0000313" key="1">
    <source>
        <dbReference type="EMBL" id="RPB23709.1"/>
    </source>
</evidence>
<dbReference type="Gene3D" id="3.40.50.1000">
    <property type="entry name" value="HAD superfamily/HAD-like"/>
    <property type="match status" value="1"/>
</dbReference>
<protein>
    <submittedName>
        <fullName evidence="1">Putative haloacid-halidohydrolase</fullName>
    </submittedName>
</protein>
<dbReference type="InterPro" id="IPR023214">
    <property type="entry name" value="HAD_sf"/>
</dbReference>
<reference evidence="1 2" key="1">
    <citation type="journal article" date="2018" name="Nat. Ecol. Evol.">
        <title>Pezizomycetes genomes reveal the molecular basis of ectomycorrhizal truffle lifestyle.</title>
        <authorList>
            <person name="Murat C."/>
            <person name="Payen T."/>
            <person name="Noel B."/>
            <person name="Kuo A."/>
            <person name="Morin E."/>
            <person name="Chen J."/>
            <person name="Kohler A."/>
            <person name="Krizsan K."/>
            <person name="Balestrini R."/>
            <person name="Da Silva C."/>
            <person name="Montanini B."/>
            <person name="Hainaut M."/>
            <person name="Levati E."/>
            <person name="Barry K.W."/>
            <person name="Belfiori B."/>
            <person name="Cichocki N."/>
            <person name="Clum A."/>
            <person name="Dockter R.B."/>
            <person name="Fauchery L."/>
            <person name="Guy J."/>
            <person name="Iotti M."/>
            <person name="Le Tacon F."/>
            <person name="Lindquist E.A."/>
            <person name="Lipzen A."/>
            <person name="Malagnac F."/>
            <person name="Mello A."/>
            <person name="Molinier V."/>
            <person name="Miyauchi S."/>
            <person name="Poulain J."/>
            <person name="Riccioni C."/>
            <person name="Rubini A."/>
            <person name="Sitrit Y."/>
            <person name="Splivallo R."/>
            <person name="Traeger S."/>
            <person name="Wang M."/>
            <person name="Zifcakova L."/>
            <person name="Wipf D."/>
            <person name="Zambonelli A."/>
            <person name="Paolocci F."/>
            <person name="Nowrousian M."/>
            <person name="Ottonello S."/>
            <person name="Baldrian P."/>
            <person name="Spatafora J.W."/>
            <person name="Henrissat B."/>
            <person name="Nagy L.G."/>
            <person name="Aury J.M."/>
            <person name="Wincker P."/>
            <person name="Grigoriev I.V."/>
            <person name="Bonfante P."/>
            <person name="Martin F.M."/>
        </authorList>
    </citation>
    <scope>NUCLEOTIDE SEQUENCE [LARGE SCALE GENOMIC DNA]</scope>
    <source>
        <strain evidence="1 2">ATCC MYA-4762</strain>
    </source>
</reference>
<dbReference type="NCBIfam" id="TIGR01509">
    <property type="entry name" value="HAD-SF-IA-v3"/>
    <property type="match status" value="1"/>
</dbReference>
<gene>
    <name evidence="1" type="ORF">L211DRAFT_216201</name>
</gene>
<name>A0A3N4LQA6_9PEZI</name>
<dbReference type="Pfam" id="PF00702">
    <property type="entry name" value="Hydrolase"/>
    <property type="match status" value="1"/>
</dbReference>
<dbReference type="STRING" id="1051890.A0A3N4LQA6"/>
<organism evidence="1 2">
    <name type="scientific">Terfezia boudieri ATCC MYA-4762</name>
    <dbReference type="NCBI Taxonomy" id="1051890"/>
    <lineage>
        <taxon>Eukaryota</taxon>
        <taxon>Fungi</taxon>
        <taxon>Dikarya</taxon>
        <taxon>Ascomycota</taxon>
        <taxon>Pezizomycotina</taxon>
        <taxon>Pezizomycetes</taxon>
        <taxon>Pezizales</taxon>
        <taxon>Pezizaceae</taxon>
        <taxon>Terfezia</taxon>
    </lineage>
</organism>
<sequence length="294" mass="32379">MATDEIALSPIRACLFDMDGLLINSEDLYTQVTNTILRELDRPMLPWSIKAKLQGRPAHFSLELFMQWANLPISTSEWRARSAALQRELFPSSAPLPGVTNLLQTLLAAGVEIAVATSSNSSNYAYKTSHLQKELFDFFPPGQIIKGDDPRIPHGRGKPAPDIYLLALETINARRRAEGKDEIEPRETLVFEDSVPGVEAGRRAGMGVVWVPHEGLLGEYNGREEEVLAGLCQEYVEGEIMGGKPGVLGDGWGELRSTLVGFDYERYGIKPRSGMGGEELDEHAIGNGIYHLTS</sequence>
<accession>A0A3N4LQA6</accession>
<dbReference type="SFLD" id="SFLDS00003">
    <property type="entry name" value="Haloacid_Dehalogenase"/>
    <property type="match status" value="1"/>
</dbReference>
<dbReference type="PANTHER" id="PTHR18901:SF38">
    <property type="entry name" value="PSEUDOURIDINE-5'-PHOSPHATASE"/>
    <property type="match status" value="1"/>
</dbReference>
<keyword evidence="1" id="KW-0378">Hydrolase</keyword>
<dbReference type="SUPFAM" id="SSF56784">
    <property type="entry name" value="HAD-like"/>
    <property type="match status" value="1"/>
</dbReference>
<dbReference type="FunFam" id="1.10.150.240:FF:000001">
    <property type="entry name" value="Haloacid dehalogenase-like hydrolase domain"/>
    <property type="match status" value="1"/>
</dbReference>
<dbReference type="Gene3D" id="1.10.150.240">
    <property type="entry name" value="Putative phosphatase, domain 2"/>
    <property type="match status" value="1"/>
</dbReference>
<dbReference type="GO" id="GO:0016791">
    <property type="term" value="F:phosphatase activity"/>
    <property type="evidence" value="ECO:0007669"/>
    <property type="project" value="UniProtKB-ARBA"/>
</dbReference>
<dbReference type="SFLD" id="SFLDG01129">
    <property type="entry name" value="C1.5:_HAD__Beta-PGM__Phosphata"/>
    <property type="match status" value="1"/>
</dbReference>
<dbReference type="Proteomes" id="UP000267821">
    <property type="component" value="Unassembled WGS sequence"/>
</dbReference>
<dbReference type="OrthoDB" id="40579at2759"/>
<keyword evidence="2" id="KW-1185">Reference proteome</keyword>
<dbReference type="InterPro" id="IPR006439">
    <property type="entry name" value="HAD-SF_hydro_IA"/>
</dbReference>
<dbReference type="InterPro" id="IPR023198">
    <property type="entry name" value="PGP-like_dom2"/>
</dbReference>
<dbReference type="FunCoup" id="A0A3N4LQA6">
    <property type="interactions" value="186"/>
</dbReference>
<dbReference type="PANTHER" id="PTHR18901">
    <property type="entry name" value="2-DEOXYGLUCOSE-6-PHOSPHATE PHOSPHATASE 2"/>
    <property type="match status" value="1"/>
</dbReference>